<dbReference type="Proteomes" id="UP001597034">
    <property type="component" value="Unassembled WGS sequence"/>
</dbReference>
<organism evidence="2 3">
    <name type="scientific">Haloarchaeobius litoreus</name>
    <dbReference type="NCBI Taxonomy" id="755306"/>
    <lineage>
        <taxon>Archaea</taxon>
        <taxon>Methanobacteriati</taxon>
        <taxon>Methanobacteriota</taxon>
        <taxon>Stenosarchaea group</taxon>
        <taxon>Halobacteria</taxon>
        <taxon>Halobacteriales</taxon>
        <taxon>Halorubellaceae</taxon>
        <taxon>Haloarchaeobius</taxon>
    </lineage>
</organism>
<keyword evidence="3" id="KW-1185">Reference proteome</keyword>
<keyword evidence="1" id="KW-0472">Membrane</keyword>
<evidence type="ECO:0000313" key="2">
    <source>
        <dbReference type="EMBL" id="MFD1644494.1"/>
    </source>
</evidence>
<dbReference type="EMBL" id="JBHUDO010000001">
    <property type="protein sequence ID" value="MFD1644494.1"/>
    <property type="molecule type" value="Genomic_DNA"/>
</dbReference>
<evidence type="ECO:0000256" key="1">
    <source>
        <dbReference type="SAM" id="Phobius"/>
    </source>
</evidence>
<sequence length="69" mass="7495">MEPNTNVTLATLSVLLLTMSAYFLYVWFGVQGGESQLTNTETIVLLLLSVFNAVIAIGFGVEAIRRSLS</sequence>
<proteinExistence type="predicted"/>
<dbReference type="AlphaFoldDB" id="A0ABD6DDV9"/>
<dbReference type="RefSeq" id="WP_256399763.1">
    <property type="nucleotide sequence ID" value="NZ_JANHJR010000002.1"/>
</dbReference>
<reference evidence="2 3" key="1">
    <citation type="journal article" date="2019" name="Int. J. Syst. Evol. Microbiol.">
        <title>The Global Catalogue of Microorganisms (GCM) 10K type strain sequencing project: providing services to taxonomists for standard genome sequencing and annotation.</title>
        <authorList>
            <consortium name="The Broad Institute Genomics Platform"/>
            <consortium name="The Broad Institute Genome Sequencing Center for Infectious Disease"/>
            <person name="Wu L."/>
            <person name="Ma J."/>
        </authorList>
    </citation>
    <scope>NUCLEOTIDE SEQUENCE [LARGE SCALE GENOMIC DNA]</scope>
    <source>
        <strain evidence="2 3">CGMCC 1.10390</strain>
    </source>
</reference>
<feature type="transmembrane region" description="Helical" evidence="1">
    <location>
        <begin position="42"/>
        <end position="64"/>
    </location>
</feature>
<keyword evidence="1" id="KW-0812">Transmembrane</keyword>
<feature type="transmembrane region" description="Helical" evidence="1">
    <location>
        <begin position="7"/>
        <end position="30"/>
    </location>
</feature>
<keyword evidence="1" id="KW-1133">Transmembrane helix</keyword>
<gene>
    <name evidence="2" type="ORF">ACFSBL_02260</name>
</gene>
<protein>
    <submittedName>
        <fullName evidence="2">Uncharacterized protein</fullName>
    </submittedName>
</protein>
<accession>A0ABD6DDV9</accession>
<comment type="caution">
    <text evidence="2">The sequence shown here is derived from an EMBL/GenBank/DDBJ whole genome shotgun (WGS) entry which is preliminary data.</text>
</comment>
<evidence type="ECO:0000313" key="3">
    <source>
        <dbReference type="Proteomes" id="UP001597034"/>
    </source>
</evidence>
<name>A0ABD6DDV9_9EURY</name>